<dbReference type="GO" id="GO:0004417">
    <property type="term" value="F:hydroxyethylthiazole kinase activity"/>
    <property type="evidence" value="ECO:0007669"/>
    <property type="project" value="UniProtKB-UniRule"/>
</dbReference>
<dbReference type="HAMAP" id="MF_00228">
    <property type="entry name" value="Thz_kinase"/>
    <property type="match status" value="1"/>
</dbReference>
<keyword evidence="5 11" id="KW-0479">Metal-binding</keyword>
<keyword evidence="10 11" id="KW-0784">Thiamine biosynthesis</keyword>
<dbReference type="SUPFAM" id="SSF53613">
    <property type="entry name" value="Ribokinase-like"/>
    <property type="match status" value="1"/>
</dbReference>
<dbReference type="GO" id="GO:0009228">
    <property type="term" value="P:thiamine biosynthetic process"/>
    <property type="evidence" value="ECO:0007669"/>
    <property type="project" value="UniProtKB-KW"/>
</dbReference>
<dbReference type="NCBIfam" id="NF006830">
    <property type="entry name" value="PRK09355.1"/>
    <property type="match status" value="1"/>
</dbReference>
<sequence>MTNFTGKPVVAKQFISQQLDRLRLNKPLVVSITNYVVMNNTANALLAIGASPIMAHSRDEMAEMMSFTGSLVINIGTLDSIWIERMRFAITQANHYQKPIVIDPVGCGASKLRTTVAREFCDLADKLIVRGNASEIMALVGIDSQVKGVDAQDPSEAAMEAAHKVIAQYQANHVVISGAVDYVVHQQQTFQLSNGDKLMPQVTGIGCTHSALTGAFAAIDFDNAGLCATAVLGVAGELAAQQSTGPGSLQMHLFDKLYQLDQLALINTLKCQPYTGLTAL</sequence>
<evidence type="ECO:0000313" key="13">
    <source>
        <dbReference type="Proteomes" id="UP000348942"/>
    </source>
</evidence>
<dbReference type="PRINTS" id="PR01099">
    <property type="entry name" value="HYETHTZKNASE"/>
</dbReference>
<evidence type="ECO:0000256" key="6">
    <source>
        <dbReference type="ARBA" id="ARBA00022741"/>
    </source>
</evidence>
<evidence type="ECO:0000256" key="11">
    <source>
        <dbReference type="HAMAP-Rule" id="MF_00228"/>
    </source>
</evidence>
<keyword evidence="8 11" id="KW-0067">ATP-binding</keyword>
<proteinExistence type="inferred from homology"/>
<dbReference type="GO" id="GO:0005524">
    <property type="term" value="F:ATP binding"/>
    <property type="evidence" value="ECO:0007669"/>
    <property type="project" value="UniProtKB-UniRule"/>
</dbReference>
<evidence type="ECO:0000256" key="4">
    <source>
        <dbReference type="ARBA" id="ARBA00022679"/>
    </source>
</evidence>
<gene>
    <name evidence="11 12" type="primary">thiM</name>
    <name evidence="12" type="ORF">GFB47_05685</name>
</gene>
<name>A0A5Q0TFL0_9VIBR</name>
<comment type="similarity">
    <text evidence="11">Belongs to the Thz kinase family.</text>
</comment>
<evidence type="ECO:0000256" key="10">
    <source>
        <dbReference type="ARBA" id="ARBA00022977"/>
    </source>
</evidence>
<dbReference type="GO" id="GO:0000287">
    <property type="term" value="F:magnesium ion binding"/>
    <property type="evidence" value="ECO:0007669"/>
    <property type="project" value="UniProtKB-UniRule"/>
</dbReference>
<feature type="binding site" evidence="11">
    <location>
        <position position="177"/>
    </location>
    <ligand>
        <name>ATP</name>
        <dbReference type="ChEBI" id="CHEBI:30616"/>
    </ligand>
</feature>
<dbReference type="UniPathway" id="UPA00060">
    <property type="reaction ID" value="UER00139"/>
</dbReference>
<feature type="binding site" evidence="11">
    <location>
        <position position="54"/>
    </location>
    <ligand>
        <name>substrate</name>
    </ligand>
</feature>
<evidence type="ECO:0000256" key="9">
    <source>
        <dbReference type="ARBA" id="ARBA00022842"/>
    </source>
</evidence>
<evidence type="ECO:0000256" key="1">
    <source>
        <dbReference type="ARBA" id="ARBA00001771"/>
    </source>
</evidence>
<keyword evidence="6 11" id="KW-0547">Nucleotide-binding</keyword>
<dbReference type="Proteomes" id="UP000348942">
    <property type="component" value="Chromosome 1"/>
</dbReference>
<evidence type="ECO:0000256" key="7">
    <source>
        <dbReference type="ARBA" id="ARBA00022777"/>
    </source>
</evidence>
<evidence type="ECO:0000313" key="12">
    <source>
        <dbReference type="EMBL" id="QGA64946.1"/>
    </source>
</evidence>
<evidence type="ECO:0000256" key="2">
    <source>
        <dbReference type="ARBA" id="ARBA00001946"/>
    </source>
</evidence>
<accession>A0A5Q0TFL0</accession>
<keyword evidence="4 11" id="KW-0808">Transferase</keyword>
<evidence type="ECO:0000256" key="3">
    <source>
        <dbReference type="ARBA" id="ARBA00004868"/>
    </source>
</evidence>
<dbReference type="AlphaFoldDB" id="A0A5Q0TFL0"/>
<dbReference type="RefSeq" id="WP_153447096.1">
    <property type="nucleotide sequence ID" value="NZ_CP045699.1"/>
</dbReference>
<evidence type="ECO:0000256" key="5">
    <source>
        <dbReference type="ARBA" id="ARBA00022723"/>
    </source>
</evidence>
<comment type="pathway">
    <text evidence="3 11">Cofactor biosynthesis; thiamine diphosphate biosynthesis; 4-methyl-5-(2-phosphoethyl)-thiazole from 5-(2-hydroxyethyl)-4-methylthiazole: step 1/1.</text>
</comment>
<dbReference type="EMBL" id="CP045699">
    <property type="protein sequence ID" value="QGA64946.1"/>
    <property type="molecule type" value="Genomic_DNA"/>
</dbReference>
<dbReference type="CDD" id="cd01170">
    <property type="entry name" value="THZ_kinase"/>
    <property type="match status" value="1"/>
</dbReference>
<dbReference type="PIRSF" id="PIRSF000513">
    <property type="entry name" value="Thz_kinase"/>
    <property type="match status" value="1"/>
</dbReference>
<dbReference type="Pfam" id="PF02110">
    <property type="entry name" value="HK"/>
    <property type="match status" value="1"/>
</dbReference>
<protein>
    <recommendedName>
        <fullName evidence="11">Hydroxyethylthiazole kinase</fullName>
        <ecNumber evidence="11">2.7.1.50</ecNumber>
    </recommendedName>
    <alternativeName>
        <fullName evidence="11">4-methyl-5-beta-hydroxyethylthiazole kinase</fullName>
        <shortName evidence="11">TH kinase</shortName>
        <shortName evidence="11">Thz kinase</shortName>
    </alternativeName>
</protein>
<feature type="binding site" evidence="11">
    <location>
        <position position="130"/>
    </location>
    <ligand>
        <name>ATP</name>
        <dbReference type="ChEBI" id="CHEBI:30616"/>
    </ligand>
</feature>
<comment type="function">
    <text evidence="11">Catalyzes the phosphorylation of the hydroxyl group of 4-methyl-5-beta-hydroxyethylthiazole (THZ).</text>
</comment>
<comment type="catalytic activity">
    <reaction evidence="1 11">
        <text>5-(2-hydroxyethyl)-4-methylthiazole + ATP = 4-methyl-5-(2-phosphooxyethyl)-thiazole + ADP + H(+)</text>
        <dbReference type="Rhea" id="RHEA:24212"/>
        <dbReference type="ChEBI" id="CHEBI:15378"/>
        <dbReference type="ChEBI" id="CHEBI:17957"/>
        <dbReference type="ChEBI" id="CHEBI:30616"/>
        <dbReference type="ChEBI" id="CHEBI:58296"/>
        <dbReference type="ChEBI" id="CHEBI:456216"/>
        <dbReference type="EC" id="2.7.1.50"/>
    </reaction>
</comment>
<dbReference type="InterPro" id="IPR029056">
    <property type="entry name" value="Ribokinase-like"/>
</dbReference>
<dbReference type="InterPro" id="IPR000417">
    <property type="entry name" value="Hyethyz_kinase"/>
</dbReference>
<dbReference type="GO" id="GO:0009229">
    <property type="term" value="P:thiamine diphosphate biosynthetic process"/>
    <property type="evidence" value="ECO:0007669"/>
    <property type="project" value="UniProtKB-UniRule"/>
</dbReference>
<dbReference type="EC" id="2.7.1.50" evidence="11"/>
<comment type="cofactor">
    <cofactor evidence="2 11">
        <name>Mg(2+)</name>
        <dbReference type="ChEBI" id="CHEBI:18420"/>
    </cofactor>
</comment>
<organism evidence="12 13">
    <name type="scientific">Vibrio algicola</name>
    <dbReference type="NCBI Taxonomy" id="2662262"/>
    <lineage>
        <taxon>Bacteria</taxon>
        <taxon>Pseudomonadati</taxon>
        <taxon>Pseudomonadota</taxon>
        <taxon>Gammaproteobacteria</taxon>
        <taxon>Vibrionales</taxon>
        <taxon>Vibrionaceae</taxon>
        <taxon>Vibrio</taxon>
    </lineage>
</organism>
<keyword evidence="7 11" id="KW-0418">Kinase</keyword>
<dbReference type="NCBIfam" id="TIGR00694">
    <property type="entry name" value="thiM"/>
    <property type="match status" value="1"/>
</dbReference>
<feature type="binding site" evidence="11">
    <location>
        <position position="204"/>
    </location>
    <ligand>
        <name>substrate</name>
    </ligand>
</feature>
<keyword evidence="13" id="KW-1185">Reference proteome</keyword>
<keyword evidence="9 11" id="KW-0460">Magnesium</keyword>
<reference evidence="12 13" key="1">
    <citation type="submission" date="2019-10" db="EMBL/GenBank/DDBJ databases">
        <title>Vibrio sp. nov., isolated from Coralline algae surface.</title>
        <authorList>
            <person name="Geng Y."/>
            <person name="Zhang X."/>
        </authorList>
    </citation>
    <scope>NUCLEOTIDE SEQUENCE [LARGE SCALE GENOMIC DNA]</scope>
    <source>
        <strain evidence="12 13">SM1977</strain>
    </source>
</reference>
<evidence type="ECO:0000256" key="8">
    <source>
        <dbReference type="ARBA" id="ARBA00022840"/>
    </source>
</evidence>
<dbReference type="Gene3D" id="3.40.1190.20">
    <property type="match status" value="1"/>
</dbReference>